<dbReference type="OrthoDB" id="1322377at2759"/>
<keyword evidence="2" id="KW-1185">Reference proteome</keyword>
<accession>A0A9J5YYL9</accession>
<name>A0A9J5YYL9_SOLCO</name>
<gene>
    <name evidence="1" type="ORF">H5410_026998</name>
</gene>
<reference evidence="1 2" key="1">
    <citation type="submission" date="2020-09" db="EMBL/GenBank/DDBJ databases">
        <title>De no assembly of potato wild relative species, Solanum commersonii.</title>
        <authorList>
            <person name="Cho K."/>
        </authorList>
    </citation>
    <scope>NUCLEOTIDE SEQUENCE [LARGE SCALE GENOMIC DNA]</scope>
    <source>
        <strain evidence="1">LZ3.2</strain>
        <tissue evidence="1">Leaf</tissue>
    </source>
</reference>
<sequence length="73" mass="8020">MNTPIDDLWSKILDKVEGSDMNLQGMKSDVSILSTTVISHSSSIKSLEEKMGKLIALVYANLSKKSLIHVNES</sequence>
<evidence type="ECO:0000313" key="2">
    <source>
        <dbReference type="Proteomes" id="UP000824120"/>
    </source>
</evidence>
<proteinExistence type="predicted"/>
<dbReference type="AlphaFoldDB" id="A0A9J5YYL9"/>
<organism evidence="1 2">
    <name type="scientific">Solanum commersonii</name>
    <name type="common">Commerson's wild potato</name>
    <name type="synonym">Commerson's nightshade</name>
    <dbReference type="NCBI Taxonomy" id="4109"/>
    <lineage>
        <taxon>Eukaryota</taxon>
        <taxon>Viridiplantae</taxon>
        <taxon>Streptophyta</taxon>
        <taxon>Embryophyta</taxon>
        <taxon>Tracheophyta</taxon>
        <taxon>Spermatophyta</taxon>
        <taxon>Magnoliopsida</taxon>
        <taxon>eudicotyledons</taxon>
        <taxon>Gunneridae</taxon>
        <taxon>Pentapetalae</taxon>
        <taxon>asterids</taxon>
        <taxon>lamiids</taxon>
        <taxon>Solanales</taxon>
        <taxon>Solanaceae</taxon>
        <taxon>Solanoideae</taxon>
        <taxon>Solaneae</taxon>
        <taxon>Solanum</taxon>
    </lineage>
</organism>
<dbReference type="EMBL" id="JACXVP010000005">
    <property type="protein sequence ID" value="KAG5605506.1"/>
    <property type="molecule type" value="Genomic_DNA"/>
</dbReference>
<evidence type="ECO:0000313" key="1">
    <source>
        <dbReference type="EMBL" id="KAG5605506.1"/>
    </source>
</evidence>
<protein>
    <submittedName>
        <fullName evidence="1">Uncharacterized protein</fullName>
    </submittedName>
</protein>
<dbReference type="Proteomes" id="UP000824120">
    <property type="component" value="Chromosome 5"/>
</dbReference>
<comment type="caution">
    <text evidence="1">The sequence shown here is derived from an EMBL/GenBank/DDBJ whole genome shotgun (WGS) entry which is preliminary data.</text>
</comment>